<sequence>MNGATTIQERLKDLRLNKGLKLEELAEQTGISKSALGSYEK</sequence>
<accession>A0ABT2T0Z4</accession>
<feature type="domain" description="HTH cro/C1-type" evidence="1">
    <location>
        <begin position="11"/>
        <end position="41"/>
    </location>
</feature>
<dbReference type="PROSITE" id="PS50943">
    <property type="entry name" value="HTH_CROC1"/>
    <property type="match status" value="1"/>
</dbReference>
<dbReference type="SUPFAM" id="SSF47413">
    <property type="entry name" value="lambda repressor-like DNA-binding domains"/>
    <property type="match status" value="1"/>
</dbReference>
<dbReference type="Gene3D" id="1.10.260.40">
    <property type="entry name" value="lambda repressor-like DNA-binding domains"/>
    <property type="match status" value="1"/>
</dbReference>
<dbReference type="InterPro" id="IPR010982">
    <property type="entry name" value="Lambda_DNA-bd_dom_sf"/>
</dbReference>
<reference evidence="2 3" key="1">
    <citation type="journal article" date="2021" name="ISME Commun">
        <title>Automated analysis of genomic sequences facilitates high-throughput and comprehensive description of bacteria.</title>
        <authorList>
            <person name="Hitch T.C.A."/>
        </authorList>
    </citation>
    <scope>NUCLEOTIDE SEQUENCE [LARGE SCALE GENOMIC DNA]</scope>
    <source>
        <strain evidence="2 3">Sanger_18</strain>
    </source>
</reference>
<proteinExistence type="predicted"/>
<keyword evidence="3" id="KW-1185">Reference proteome</keyword>
<dbReference type="CDD" id="cd00093">
    <property type="entry name" value="HTH_XRE"/>
    <property type="match status" value="1"/>
</dbReference>
<organism evidence="2 3">
    <name type="scientific">Suilimivivens aceti</name>
    <dbReference type="NCBI Taxonomy" id="2981774"/>
    <lineage>
        <taxon>Bacteria</taxon>
        <taxon>Bacillati</taxon>
        <taxon>Bacillota</taxon>
        <taxon>Clostridia</taxon>
        <taxon>Lachnospirales</taxon>
        <taxon>Lachnospiraceae</taxon>
        <taxon>Suilimivivens</taxon>
    </lineage>
</organism>
<dbReference type="RefSeq" id="WP_262574148.1">
    <property type="nucleotide sequence ID" value="NZ_JAOQKJ010000004.1"/>
</dbReference>
<comment type="caution">
    <text evidence="2">The sequence shown here is derived from an EMBL/GenBank/DDBJ whole genome shotgun (WGS) entry which is preliminary data.</text>
</comment>
<dbReference type="Proteomes" id="UP001652432">
    <property type="component" value="Unassembled WGS sequence"/>
</dbReference>
<evidence type="ECO:0000259" key="1">
    <source>
        <dbReference type="PROSITE" id="PS50943"/>
    </source>
</evidence>
<dbReference type="Pfam" id="PF01381">
    <property type="entry name" value="HTH_3"/>
    <property type="match status" value="1"/>
</dbReference>
<feature type="non-terminal residue" evidence="2">
    <location>
        <position position="41"/>
    </location>
</feature>
<evidence type="ECO:0000313" key="2">
    <source>
        <dbReference type="EMBL" id="MCU6743902.1"/>
    </source>
</evidence>
<dbReference type="InterPro" id="IPR001387">
    <property type="entry name" value="Cro/C1-type_HTH"/>
</dbReference>
<protein>
    <submittedName>
        <fullName evidence="2">Helix-turn-helix domain-containing protein</fullName>
    </submittedName>
</protein>
<dbReference type="EMBL" id="JAOQKJ010000004">
    <property type="protein sequence ID" value="MCU6743902.1"/>
    <property type="molecule type" value="Genomic_DNA"/>
</dbReference>
<gene>
    <name evidence="2" type="ORF">OCV77_05240</name>
</gene>
<evidence type="ECO:0000313" key="3">
    <source>
        <dbReference type="Proteomes" id="UP001652432"/>
    </source>
</evidence>
<name>A0ABT2T0Z4_9FIRM</name>